<reference evidence="1" key="1">
    <citation type="journal article" date="2021" name="New Phytol.">
        <title>Evolutionary innovations through gain and loss of genes in the ectomycorrhizal Boletales.</title>
        <authorList>
            <person name="Wu G."/>
            <person name="Miyauchi S."/>
            <person name="Morin E."/>
            <person name="Kuo A."/>
            <person name="Drula E."/>
            <person name="Varga T."/>
            <person name="Kohler A."/>
            <person name="Feng B."/>
            <person name="Cao Y."/>
            <person name="Lipzen A."/>
            <person name="Daum C."/>
            <person name="Hundley H."/>
            <person name="Pangilinan J."/>
            <person name="Johnson J."/>
            <person name="Barry K."/>
            <person name="LaButti K."/>
            <person name="Ng V."/>
            <person name="Ahrendt S."/>
            <person name="Min B."/>
            <person name="Choi I.G."/>
            <person name="Park H."/>
            <person name="Plett J.M."/>
            <person name="Magnuson J."/>
            <person name="Spatafora J.W."/>
            <person name="Nagy L.G."/>
            <person name="Henrissat B."/>
            <person name="Grigoriev I.V."/>
            <person name="Yang Z.L."/>
            <person name="Xu J."/>
            <person name="Martin F.M."/>
        </authorList>
    </citation>
    <scope>NUCLEOTIDE SEQUENCE</scope>
    <source>
        <strain evidence="1">ATCC 28755</strain>
    </source>
</reference>
<name>A0ACB7ZS19_9AGAM</name>
<evidence type="ECO:0000313" key="2">
    <source>
        <dbReference type="Proteomes" id="UP000790377"/>
    </source>
</evidence>
<protein>
    <submittedName>
        <fullName evidence="1">Uncharacterized protein</fullName>
    </submittedName>
</protein>
<proteinExistence type="predicted"/>
<evidence type="ECO:0000313" key="1">
    <source>
        <dbReference type="EMBL" id="KAH7903543.1"/>
    </source>
</evidence>
<gene>
    <name evidence="1" type="ORF">BJ138DRAFT_1107587</name>
</gene>
<organism evidence="1 2">
    <name type="scientific">Hygrophoropsis aurantiaca</name>
    <dbReference type="NCBI Taxonomy" id="72124"/>
    <lineage>
        <taxon>Eukaryota</taxon>
        <taxon>Fungi</taxon>
        <taxon>Dikarya</taxon>
        <taxon>Basidiomycota</taxon>
        <taxon>Agaricomycotina</taxon>
        <taxon>Agaricomycetes</taxon>
        <taxon>Agaricomycetidae</taxon>
        <taxon>Boletales</taxon>
        <taxon>Coniophorineae</taxon>
        <taxon>Hygrophoropsidaceae</taxon>
        <taxon>Hygrophoropsis</taxon>
    </lineage>
</organism>
<dbReference type="Proteomes" id="UP000790377">
    <property type="component" value="Unassembled WGS sequence"/>
</dbReference>
<sequence length="292" mass="33091">MNSDSDIAVPRQQLYHMQLLTRKYKENLPSMSQQTLAYCQMRIRSAIDKITGESSWGAPAPPIAVLHIYQVHLVTEADVVARVVMQAMEWRDPVLVPNYLQAFCKVVDSWRNRSFAWHSIAERAEAAADAAVPDLQAHAAYLKELFSDMATVRIDHDWDAETVTDPPILSEAWEGHESVDYVSRRTQAYFESEQEKMTWFEWPASWAEMCIPSSRQVAFSSLATKLQLEYDEVLQAELQTREQLSQMAAQMIVMGRFLEANQEALERERDAGHLRDDLPQIGSGAVAAAADS</sequence>
<comment type="caution">
    <text evidence="1">The sequence shown here is derived from an EMBL/GenBank/DDBJ whole genome shotgun (WGS) entry which is preliminary data.</text>
</comment>
<dbReference type="EMBL" id="MU268902">
    <property type="protein sequence ID" value="KAH7903543.1"/>
    <property type="molecule type" value="Genomic_DNA"/>
</dbReference>
<feature type="non-terminal residue" evidence="1">
    <location>
        <position position="292"/>
    </location>
</feature>
<accession>A0ACB7ZS19</accession>
<keyword evidence="2" id="KW-1185">Reference proteome</keyword>